<keyword evidence="5 6" id="KW-0009">Actin-binding</keyword>
<proteinExistence type="inferred from homology"/>
<sequence length="925" mass="105422">MGARRRKNVCRKECKNNELNDSFKEEVKAFLSDEDKLHLLDDLTKVNPVTTTTVLKCLQARYTVDVFYTYAGCSLVAINPFQSICRLYTPELMKEYHAALRPQELKPHIFAVAEQTYRNVESQIEPINQSIIVSGESGAGKTWTSRCLMKFYATIAASSTSPKGNETVERIEKRVLDSNPVMEAFGNACTLRNNNSSRFGKYIQLQLNRSQHLTSASIQTFLLEKTRVAYQAPCERNFHIFYQITKGATKDERLEWNLPEGANFFWLPNSERTLEEDCFEVTREAMFHLGIDNSTQNNIFKILAGLLHLGNIHFSDSVDESQPCEPEDNAKGFLKTTANLLKVSVEELLETLRIRAITAGKQQQVFKKPCSRSECETRRDCLAKVIYAKLFDWLVSVINGSIYADSLVWTNFIGLLDVYGFESFPENNLEQLCINYANEKLQQHFVAHYLKAQQEEYAAEGLEWSFINYQDNQSCLNLIEGSPVSIFSLLNEECRLNRSSNVSQFQTRIENALSNNRCISRDKFSKKPNFVVSHYAGKVPYHVEGMVEKNRDPVPLELLQLLKNSQDCLLQKFFPMTEKRPNDTKTQNRAAVVTVVSKFKGSLERLMQILHSTTPHYIRCIKPNVDCKAMTFKKEEVLSQLEACGIVETISISAAGFPVSETIFQSLIRCLTFPPFNIFAVSVKQTETKSNNSSMYCGKTKIFMTNSMVKQLEARRAAVLSEKAFCIQCCWRRFKQRKLSKQSWSATIIQAAVRSWFAKKHFQRMRRAATVIKHAWRKWKARMDVLAAKELDYIEEKLHSSVPGATIFLDRSPSPLEKTWPLSAIIQFWPLGLVLSAAPVKVVGFRRDPSLLACLKILHRNNGYKVESNLFGCGITSIRALPQGSVKFHCKKSPLPHANISPHNQACMITGFNQILLDRKKLLTT</sequence>
<evidence type="ECO:0000256" key="5">
    <source>
        <dbReference type="ARBA" id="ARBA00023203"/>
    </source>
</evidence>
<evidence type="ECO:0000256" key="4">
    <source>
        <dbReference type="ARBA" id="ARBA00023175"/>
    </source>
</evidence>
<dbReference type="Gene3D" id="1.20.58.530">
    <property type="match status" value="1"/>
</dbReference>
<dbReference type="Gene3D" id="1.20.5.190">
    <property type="match status" value="1"/>
</dbReference>
<feature type="domain" description="Myosin motor" evidence="7">
    <location>
        <begin position="38"/>
        <end position="717"/>
    </location>
</feature>
<dbReference type="InterPro" id="IPR027417">
    <property type="entry name" value="P-loop_NTPase"/>
</dbReference>
<dbReference type="PROSITE" id="PS50096">
    <property type="entry name" value="IQ"/>
    <property type="match status" value="1"/>
</dbReference>
<dbReference type="Gene3D" id="1.20.120.720">
    <property type="entry name" value="Myosin VI head, motor domain, U50 subdomain"/>
    <property type="match status" value="1"/>
</dbReference>
<dbReference type="InterPro" id="IPR001609">
    <property type="entry name" value="Myosin_head_motor_dom-like"/>
</dbReference>
<dbReference type="InterPro" id="IPR000048">
    <property type="entry name" value="IQ_motif_EF-hand-BS"/>
</dbReference>
<dbReference type="SUPFAM" id="SSF52540">
    <property type="entry name" value="P-loop containing nucleoside triphosphate hydrolases"/>
    <property type="match status" value="1"/>
</dbReference>
<dbReference type="PANTHER" id="PTHR13140:SF289">
    <property type="entry name" value="UNCONVENTIONAL MYOSIN-XIX"/>
    <property type="match status" value="1"/>
</dbReference>
<dbReference type="GO" id="GO:0051015">
    <property type="term" value="F:actin filament binding"/>
    <property type="evidence" value="ECO:0007669"/>
    <property type="project" value="TreeGrafter"/>
</dbReference>
<dbReference type="GO" id="GO:0016020">
    <property type="term" value="C:membrane"/>
    <property type="evidence" value="ECO:0007669"/>
    <property type="project" value="TreeGrafter"/>
</dbReference>
<gene>
    <name evidence="8" type="primary">MYO19</name>
</gene>
<comment type="similarity">
    <text evidence="6">Belongs to the TRAFAC class myosin-kinesin ATPase superfamily. Myosin family.</text>
</comment>
<dbReference type="PANTHER" id="PTHR13140">
    <property type="entry name" value="MYOSIN"/>
    <property type="match status" value="1"/>
</dbReference>
<dbReference type="GO" id="GO:0005524">
    <property type="term" value="F:ATP binding"/>
    <property type="evidence" value="ECO:0007669"/>
    <property type="project" value="UniProtKB-UniRule"/>
</dbReference>
<reference evidence="8" key="2">
    <citation type="submission" date="2025-08" db="UniProtKB">
        <authorList>
            <consortium name="Ensembl"/>
        </authorList>
    </citation>
    <scope>IDENTIFICATION</scope>
</reference>
<keyword evidence="9" id="KW-1185">Reference proteome</keyword>
<dbReference type="AlphaFoldDB" id="A0A8C4WRM0"/>
<dbReference type="SMART" id="SM00015">
    <property type="entry name" value="IQ"/>
    <property type="match status" value="3"/>
</dbReference>
<evidence type="ECO:0000256" key="3">
    <source>
        <dbReference type="ARBA" id="ARBA00023123"/>
    </source>
</evidence>
<dbReference type="InterPro" id="IPR036961">
    <property type="entry name" value="Kinesin_motor_dom_sf"/>
</dbReference>
<organism evidence="8 9">
    <name type="scientific">Gopherus evgoodei</name>
    <name type="common">Goodes thornscrub tortoise</name>
    <dbReference type="NCBI Taxonomy" id="1825980"/>
    <lineage>
        <taxon>Eukaryota</taxon>
        <taxon>Metazoa</taxon>
        <taxon>Chordata</taxon>
        <taxon>Craniata</taxon>
        <taxon>Vertebrata</taxon>
        <taxon>Euteleostomi</taxon>
        <taxon>Archelosauria</taxon>
        <taxon>Testudinata</taxon>
        <taxon>Testudines</taxon>
        <taxon>Cryptodira</taxon>
        <taxon>Durocryptodira</taxon>
        <taxon>Testudinoidea</taxon>
        <taxon>Testudinidae</taxon>
        <taxon>Gopherus</taxon>
    </lineage>
</organism>
<accession>A0A8C4WRM0</accession>
<feature type="binding site" evidence="6">
    <location>
        <begin position="135"/>
        <end position="142"/>
    </location>
    <ligand>
        <name>ATP</name>
        <dbReference type="ChEBI" id="CHEBI:30616"/>
    </ligand>
</feature>
<keyword evidence="2 6" id="KW-0067">ATP-binding</keyword>
<dbReference type="CDD" id="cd23767">
    <property type="entry name" value="IQCD"/>
    <property type="match status" value="1"/>
</dbReference>
<feature type="region of interest" description="Actin-binding" evidence="6">
    <location>
        <begin position="603"/>
        <end position="625"/>
    </location>
</feature>
<dbReference type="Gene3D" id="3.40.850.10">
    <property type="entry name" value="Kinesin motor domain"/>
    <property type="match status" value="1"/>
</dbReference>
<dbReference type="SMART" id="SM00242">
    <property type="entry name" value="MYSc"/>
    <property type="match status" value="1"/>
</dbReference>
<dbReference type="Ensembl" id="ENSGEVT00005019997.1">
    <property type="protein sequence ID" value="ENSGEVP00005019036.1"/>
    <property type="gene ID" value="ENSGEVG00005012383.1"/>
</dbReference>
<dbReference type="OrthoDB" id="6108017at2759"/>
<keyword evidence="4 6" id="KW-0505">Motor protein</keyword>
<evidence type="ECO:0000256" key="1">
    <source>
        <dbReference type="ARBA" id="ARBA00022741"/>
    </source>
</evidence>
<name>A0A8C4WRM0_9SAUR</name>
<dbReference type="Gene3D" id="1.20.5.4820">
    <property type="match status" value="1"/>
</dbReference>
<dbReference type="GeneTree" id="ENSGT00940000157382"/>
<keyword evidence="3 6" id="KW-0518">Myosin</keyword>
<reference evidence="8" key="1">
    <citation type="submission" date="2019-06" db="EMBL/GenBank/DDBJ databases">
        <title>G10K-VGP Goodes thornscrub tortoise genome, primary haplotype.</title>
        <authorList>
            <person name="Murphy B."/>
            <person name="Edwards T."/>
            <person name="Rhie A."/>
            <person name="Koren S."/>
            <person name="Phillippy A."/>
            <person name="Fedrigo O."/>
            <person name="Haase B."/>
            <person name="Mountcastle J."/>
            <person name="Lewin H."/>
            <person name="Damas J."/>
            <person name="Howe K."/>
            <person name="Formenti G."/>
            <person name="Myers G."/>
            <person name="Durbin R."/>
            <person name="Jarvis E.D."/>
        </authorList>
    </citation>
    <scope>NUCLEOTIDE SEQUENCE [LARGE SCALE GENOMIC DNA]</scope>
</reference>
<protein>
    <submittedName>
        <fullName evidence="8">Myosin XIX</fullName>
    </submittedName>
</protein>
<dbReference type="PROSITE" id="PS51456">
    <property type="entry name" value="MYOSIN_MOTOR"/>
    <property type="match status" value="1"/>
</dbReference>
<dbReference type="GO" id="GO:0016459">
    <property type="term" value="C:myosin complex"/>
    <property type="evidence" value="ECO:0007669"/>
    <property type="project" value="UniProtKB-KW"/>
</dbReference>
<evidence type="ECO:0000313" key="8">
    <source>
        <dbReference type="Ensembl" id="ENSGEVP00005019036.1"/>
    </source>
</evidence>
<dbReference type="PRINTS" id="PR00193">
    <property type="entry name" value="MYOSINHEAVY"/>
</dbReference>
<dbReference type="GO" id="GO:0005737">
    <property type="term" value="C:cytoplasm"/>
    <property type="evidence" value="ECO:0007669"/>
    <property type="project" value="TreeGrafter"/>
</dbReference>
<keyword evidence="1 6" id="KW-0547">Nucleotide-binding</keyword>
<evidence type="ECO:0000256" key="2">
    <source>
        <dbReference type="ARBA" id="ARBA00022840"/>
    </source>
</evidence>
<evidence type="ECO:0000313" key="9">
    <source>
        <dbReference type="Proteomes" id="UP000694390"/>
    </source>
</evidence>
<dbReference type="Gene3D" id="1.10.10.820">
    <property type="match status" value="1"/>
</dbReference>
<evidence type="ECO:0000259" key="7">
    <source>
        <dbReference type="PROSITE" id="PS51456"/>
    </source>
</evidence>
<reference evidence="8" key="3">
    <citation type="submission" date="2025-09" db="UniProtKB">
        <authorList>
            <consortium name="Ensembl"/>
        </authorList>
    </citation>
    <scope>IDENTIFICATION</scope>
</reference>
<dbReference type="Proteomes" id="UP000694390">
    <property type="component" value="Chromosome 17"/>
</dbReference>
<dbReference type="Pfam" id="PF00063">
    <property type="entry name" value="Myosin_head"/>
    <property type="match status" value="1"/>
</dbReference>
<dbReference type="GO" id="GO:0000146">
    <property type="term" value="F:microfilament motor activity"/>
    <property type="evidence" value="ECO:0007669"/>
    <property type="project" value="TreeGrafter"/>
</dbReference>
<dbReference type="GO" id="GO:0007015">
    <property type="term" value="P:actin filament organization"/>
    <property type="evidence" value="ECO:0007669"/>
    <property type="project" value="TreeGrafter"/>
</dbReference>
<evidence type="ECO:0000256" key="6">
    <source>
        <dbReference type="PROSITE-ProRule" id="PRU00782"/>
    </source>
</evidence>